<protein>
    <submittedName>
        <fullName evidence="11">Acetolactate synthase I/II/III large subunit</fullName>
    </submittedName>
</protein>
<dbReference type="RefSeq" id="XP_060433864.1">
    <property type="nucleotide sequence ID" value="XM_060573938.1"/>
</dbReference>
<sequence length="675" mass="71057">MVISDLTESTSHHKAARASISSFMSSDSQVFQASIQTMAFQVRQPKNRELLGGDLLAQSLAHLGATTAFGIHGGHLDSFLIAAVEADIKLIDVRHETVAVQAAEGWAKVKGNDVPGVCFITANSGFCNGLPGLSTAFADRSPVFCITSSPPLRDAETNTLQGFHDQVVLAKPVTKFAHRVTNGSEIPRIVSLAWRATTAGAPGPVLVDFPIDVLFMPVEIDSVAWGSITAPPVSLPAPDAGAIGNALRLWGEAKRPVILVSTGAARAADEVVKLAEATNTPIFHSPKFSTTIKRSHPLFGGVATRLPFLRAQGPAPDFVLLLGARTGFLIGGRSGAIVPNESEAKVVQVDLDGSEIGRSRKIDVGIVSDVGLAAQALTAAASKSSVKASSEWVDKAMALKKPSVHSAANEEDPVIVEENDRIHPYHGVKAFFQALPEDSILCMDGGECGGWALQSLNEARTGLSMVTTGYLGFLGNGFGYSLGAAIAAPDKLVVNLYGDGSAGFHIGELDTYAKFGLNILTVVVNNSVWGMSQAGQNMIYGEKTPQRPCVAMNPKVKYEVVAQGFGCEGAVVDVVKENGASNGPKTLESVEVAVRTLTSARQPSLLNLKVSDVPYQNTTKAMVGGSSDPNIIVVPYYDNLPRPYYKKSEQGAAASTNATSAPKEDSFVEGHGTIQ</sequence>
<dbReference type="GeneID" id="85458464"/>
<dbReference type="Pfam" id="PF02776">
    <property type="entry name" value="TPP_enzyme_N"/>
    <property type="match status" value="1"/>
</dbReference>
<evidence type="ECO:0000256" key="6">
    <source>
        <dbReference type="RuleBase" id="RU362132"/>
    </source>
</evidence>
<keyword evidence="12" id="KW-1185">Reference proteome</keyword>
<dbReference type="GO" id="GO:0030976">
    <property type="term" value="F:thiamine pyrophosphate binding"/>
    <property type="evidence" value="ECO:0007669"/>
    <property type="project" value="InterPro"/>
</dbReference>
<evidence type="ECO:0000256" key="3">
    <source>
        <dbReference type="ARBA" id="ARBA00007812"/>
    </source>
</evidence>
<dbReference type="PANTHER" id="PTHR18968">
    <property type="entry name" value="THIAMINE PYROPHOSPHATE ENZYMES"/>
    <property type="match status" value="1"/>
</dbReference>
<evidence type="ECO:0000256" key="1">
    <source>
        <dbReference type="ARBA" id="ARBA00001946"/>
    </source>
</evidence>
<keyword evidence="5 6" id="KW-0786">Thiamine pyrophosphate</keyword>
<dbReference type="GO" id="GO:0050660">
    <property type="term" value="F:flavin adenine dinucleotide binding"/>
    <property type="evidence" value="ECO:0007669"/>
    <property type="project" value="TreeGrafter"/>
</dbReference>
<dbReference type="GO" id="GO:0009099">
    <property type="term" value="P:L-valine biosynthetic process"/>
    <property type="evidence" value="ECO:0007669"/>
    <property type="project" value="TreeGrafter"/>
</dbReference>
<dbReference type="EMBL" id="JAHMHR010000006">
    <property type="protein sequence ID" value="KAK1690169.1"/>
    <property type="molecule type" value="Genomic_DNA"/>
</dbReference>
<feature type="domain" description="Thiamine pyrophosphate enzyme TPP-binding" evidence="9">
    <location>
        <begin position="444"/>
        <end position="577"/>
    </location>
</feature>
<dbReference type="GO" id="GO:0003984">
    <property type="term" value="F:acetolactate synthase activity"/>
    <property type="evidence" value="ECO:0007669"/>
    <property type="project" value="TreeGrafter"/>
</dbReference>
<evidence type="ECO:0000256" key="4">
    <source>
        <dbReference type="ARBA" id="ARBA00022723"/>
    </source>
</evidence>
<feature type="domain" description="Thiamine pyrophosphate enzyme N-terminal TPP-binding" evidence="10">
    <location>
        <begin position="52"/>
        <end position="167"/>
    </location>
</feature>
<dbReference type="InterPro" id="IPR011766">
    <property type="entry name" value="TPP_enzyme_TPP-bd"/>
</dbReference>
<evidence type="ECO:0000259" key="8">
    <source>
        <dbReference type="Pfam" id="PF00205"/>
    </source>
</evidence>
<dbReference type="SUPFAM" id="SSF52518">
    <property type="entry name" value="Thiamin diphosphate-binding fold (THDP-binding)"/>
    <property type="match status" value="2"/>
</dbReference>
<name>A0AAJ0AXZ0_9PEZI</name>
<evidence type="ECO:0000313" key="11">
    <source>
        <dbReference type="EMBL" id="KAK1690169.1"/>
    </source>
</evidence>
<proteinExistence type="inferred from homology"/>
<reference evidence="11" key="1">
    <citation type="submission" date="2021-06" db="EMBL/GenBank/DDBJ databases">
        <title>Comparative genomics, transcriptomics and evolutionary studies reveal genomic signatures of adaptation to plant cell wall in hemibiotrophic fungi.</title>
        <authorList>
            <consortium name="DOE Joint Genome Institute"/>
            <person name="Baroncelli R."/>
            <person name="Diaz J.F."/>
            <person name="Benocci T."/>
            <person name="Peng M."/>
            <person name="Battaglia E."/>
            <person name="Haridas S."/>
            <person name="Andreopoulos W."/>
            <person name="Labutti K."/>
            <person name="Pangilinan J."/>
            <person name="Floch G.L."/>
            <person name="Makela M.R."/>
            <person name="Henrissat B."/>
            <person name="Grigoriev I.V."/>
            <person name="Crouch J.A."/>
            <person name="De Vries R.P."/>
            <person name="Sukno S.A."/>
            <person name="Thon M.R."/>
        </authorList>
    </citation>
    <scope>NUCLEOTIDE SEQUENCE</scope>
    <source>
        <strain evidence="11">CBS 193.32</strain>
    </source>
</reference>
<dbReference type="GO" id="GO:0005948">
    <property type="term" value="C:acetolactate synthase complex"/>
    <property type="evidence" value="ECO:0007669"/>
    <property type="project" value="TreeGrafter"/>
</dbReference>
<comment type="caution">
    <text evidence="11">The sequence shown here is derived from an EMBL/GenBank/DDBJ whole genome shotgun (WGS) entry which is preliminary data.</text>
</comment>
<organism evidence="11 12">
    <name type="scientific">Colletotrichum godetiae</name>
    <dbReference type="NCBI Taxonomy" id="1209918"/>
    <lineage>
        <taxon>Eukaryota</taxon>
        <taxon>Fungi</taxon>
        <taxon>Dikarya</taxon>
        <taxon>Ascomycota</taxon>
        <taxon>Pezizomycotina</taxon>
        <taxon>Sordariomycetes</taxon>
        <taxon>Hypocreomycetidae</taxon>
        <taxon>Glomerellales</taxon>
        <taxon>Glomerellaceae</taxon>
        <taxon>Colletotrichum</taxon>
        <taxon>Colletotrichum acutatum species complex</taxon>
    </lineage>
</organism>
<dbReference type="Gene3D" id="3.40.50.970">
    <property type="match status" value="2"/>
</dbReference>
<evidence type="ECO:0000259" key="9">
    <source>
        <dbReference type="Pfam" id="PF02775"/>
    </source>
</evidence>
<dbReference type="GO" id="GO:0009097">
    <property type="term" value="P:isoleucine biosynthetic process"/>
    <property type="evidence" value="ECO:0007669"/>
    <property type="project" value="TreeGrafter"/>
</dbReference>
<dbReference type="Gene3D" id="3.40.50.1220">
    <property type="entry name" value="TPP-binding domain"/>
    <property type="match status" value="1"/>
</dbReference>
<feature type="region of interest" description="Disordered" evidence="7">
    <location>
        <begin position="655"/>
        <end position="675"/>
    </location>
</feature>
<comment type="similarity">
    <text evidence="3 6">Belongs to the TPP enzyme family.</text>
</comment>
<dbReference type="PANTHER" id="PTHR18968:SF166">
    <property type="entry name" value="2-HYDROXYACYL-COA LYASE 2"/>
    <property type="match status" value="1"/>
</dbReference>
<dbReference type="Pfam" id="PF00205">
    <property type="entry name" value="TPP_enzyme_M"/>
    <property type="match status" value="1"/>
</dbReference>
<evidence type="ECO:0000256" key="2">
    <source>
        <dbReference type="ARBA" id="ARBA00001964"/>
    </source>
</evidence>
<comment type="cofactor">
    <cofactor evidence="2">
        <name>thiamine diphosphate</name>
        <dbReference type="ChEBI" id="CHEBI:58937"/>
    </cofactor>
</comment>
<keyword evidence="4" id="KW-0479">Metal-binding</keyword>
<dbReference type="InterPro" id="IPR012000">
    <property type="entry name" value="Thiamin_PyroP_enz_cen_dom"/>
</dbReference>
<dbReference type="InterPro" id="IPR000399">
    <property type="entry name" value="TPP-bd_CS"/>
</dbReference>
<gene>
    <name evidence="11" type="ORF">BDP55DRAFT_649834</name>
</gene>
<dbReference type="Proteomes" id="UP001224890">
    <property type="component" value="Unassembled WGS sequence"/>
</dbReference>
<dbReference type="InterPro" id="IPR045229">
    <property type="entry name" value="TPP_enz"/>
</dbReference>
<dbReference type="SUPFAM" id="SSF52467">
    <property type="entry name" value="DHS-like NAD/FAD-binding domain"/>
    <property type="match status" value="1"/>
</dbReference>
<comment type="cofactor">
    <cofactor evidence="1">
        <name>Mg(2+)</name>
        <dbReference type="ChEBI" id="CHEBI:18420"/>
    </cofactor>
</comment>
<accession>A0AAJ0AXZ0</accession>
<dbReference type="InterPro" id="IPR012001">
    <property type="entry name" value="Thiamin_PyroP_enz_TPP-bd_dom"/>
</dbReference>
<evidence type="ECO:0000256" key="5">
    <source>
        <dbReference type="ARBA" id="ARBA00023052"/>
    </source>
</evidence>
<evidence type="ECO:0000259" key="10">
    <source>
        <dbReference type="Pfam" id="PF02776"/>
    </source>
</evidence>
<evidence type="ECO:0000313" key="12">
    <source>
        <dbReference type="Proteomes" id="UP001224890"/>
    </source>
</evidence>
<dbReference type="GO" id="GO:0000287">
    <property type="term" value="F:magnesium ion binding"/>
    <property type="evidence" value="ECO:0007669"/>
    <property type="project" value="InterPro"/>
</dbReference>
<dbReference type="InterPro" id="IPR029035">
    <property type="entry name" value="DHS-like_NAD/FAD-binding_dom"/>
</dbReference>
<evidence type="ECO:0000256" key="7">
    <source>
        <dbReference type="SAM" id="MobiDB-lite"/>
    </source>
</evidence>
<dbReference type="InterPro" id="IPR029061">
    <property type="entry name" value="THDP-binding"/>
</dbReference>
<dbReference type="CDD" id="cd07035">
    <property type="entry name" value="TPP_PYR_POX_like"/>
    <property type="match status" value="1"/>
</dbReference>
<dbReference type="AlphaFoldDB" id="A0AAJ0AXZ0"/>
<dbReference type="Pfam" id="PF02775">
    <property type="entry name" value="TPP_enzyme_C"/>
    <property type="match status" value="1"/>
</dbReference>
<feature type="domain" description="Thiamine pyrophosphate enzyme central" evidence="8">
    <location>
        <begin position="246"/>
        <end position="377"/>
    </location>
</feature>
<dbReference type="PROSITE" id="PS00187">
    <property type="entry name" value="TPP_ENZYMES"/>
    <property type="match status" value="1"/>
</dbReference>